<keyword evidence="1" id="KW-0732">Signal</keyword>
<dbReference type="Proteomes" id="UP000290809">
    <property type="component" value="Unassembled WGS sequence"/>
</dbReference>
<gene>
    <name evidence="2" type="ORF">DC041_0011069</name>
</gene>
<keyword evidence="3" id="KW-1185">Reference proteome</keyword>
<dbReference type="AlphaFoldDB" id="A0A430QUG7"/>
<evidence type="ECO:0000313" key="3">
    <source>
        <dbReference type="Proteomes" id="UP000290809"/>
    </source>
</evidence>
<evidence type="ECO:0000256" key="1">
    <source>
        <dbReference type="SAM" id="SignalP"/>
    </source>
</evidence>
<dbReference type="EMBL" id="QMKO01000262">
    <property type="protein sequence ID" value="RTG91319.1"/>
    <property type="molecule type" value="Genomic_DNA"/>
</dbReference>
<sequence>MFTVLTIISGAVILTLNCVMCLDNGLARTPPMGWSTFMHSGVGWIVRGIQTTVSMRMQSNEQLINVSDGWRELGLNM</sequence>
<reference evidence="2 3" key="1">
    <citation type="journal article" date="2019" name="PLoS Pathog.">
        <title>Genome sequence of the bovine parasite Schistosoma bovis Tanzania.</title>
        <authorList>
            <person name="Oey H."/>
            <person name="Zakrzewski M."/>
            <person name="Gobert G."/>
            <person name="Gravermann K."/>
            <person name="Stoye J."/>
            <person name="Jones M."/>
            <person name="Mcmanus D."/>
            <person name="Krause L."/>
        </authorList>
    </citation>
    <scope>NUCLEOTIDE SEQUENCE [LARGE SCALE GENOMIC DNA]</scope>
    <source>
        <strain evidence="2 3">TAN1997</strain>
    </source>
</reference>
<dbReference type="STRING" id="6184.A0A430QUG7"/>
<organism evidence="2 3">
    <name type="scientific">Schistosoma bovis</name>
    <name type="common">Blood fluke</name>
    <dbReference type="NCBI Taxonomy" id="6184"/>
    <lineage>
        <taxon>Eukaryota</taxon>
        <taxon>Metazoa</taxon>
        <taxon>Spiralia</taxon>
        <taxon>Lophotrochozoa</taxon>
        <taxon>Platyhelminthes</taxon>
        <taxon>Trematoda</taxon>
        <taxon>Digenea</taxon>
        <taxon>Strigeidida</taxon>
        <taxon>Schistosomatoidea</taxon>
        <taxon>Schistosomatidae</taxon>
        <taxon>Schistosoma</taxon>
    </lineage>
</organism>
<feature type="chain" id="PRO_5019225419" evidence="1">
    <location>
        <begin position="22"/>
        <end position="77"/>
    </location>
</feature>
<accession>A0A430QUG7</accession>
<name>A0A430QUG7_SCHBO</name>
<feature type="signal peptide" evidence="1">
    <location>
        <begin position="1"/>
        <end position="21"/>
    </location>
</feature>
<protein>
    <submittedName>
        <fullName evidence="2">Uncharacterized protein</fullName>
    </submittedName>
</protein>
<proteinExistence type="predicted"/>
<evidence type="ECO:0000313" key="2">
    <source>
        <dbReference type="EMBL" id="RTG91319.1"/>
    </source>
</evidence>
<comment type="caution">
    <text evidence="2">The sequence shown here is derived from an EMBL/GenBank/DDBJ whole genome shotgun (WGS) entry which is preliminary data.</text>
</comment>